<dbReference type="SMART" id="SM00339">
    <property type="entry name" value="FH"/>
    <property type="match status" value="1"/>
</dbReference>
<keyword evidence="1 2" id="KW-0238">DNA-binding</keyword>
<dbReference type="GO" id="GO:0000981">
    <property type="term" value="F:DNA-binding transcription factor activity, RNA polymerase II-specific"/>
    <property type="evidence" value="ECO:0007669"/>
    <property type="project" value="TreeGrafter"/>
</dbReference>
<dbReference type="InterPro" id="IPR036388">
    <property type="entry name" value="WH-like_DNA-bd_sf"/>
</dbReference>
<keyword evidence="6" id="KW-1185">Reference proteome</keyword>
<reference evidence="5" key="1">
    <citation type="submission" date="2018-11" db="EMBL/GenBank/DDBJ databases">
        <authorList>
            <consortium name="Pathogen Informatics"/>
        </authorList>
    </citation>
    <scope>NUCLEOTIDE SEQUENCE</scope>
</reference>
<evidence type="ECO:0000259" key="4">
    <source>
        <dbReference type="PROSITE" id="PS50039"/>
    </source>
</evidence>
<dbReference type="EMBL" id="CAAALY010002033">
    <property type="protein sequence ID" value="VEL07584.1"/>
    <property type="molecule type" value="Genomic_DNA"/>
</dbReference>
<dbReference type="PROSITE" id="PS50039">
    <property type="entry name" value="FORK_HEAD_3"/>
    <property type="match status" value="1"/>
</dbReference>
<keyword evidence="2" id="KW-0539">Nucleus</keyword>
<dbReference type="InterPro" id="IPR047513">
    <property type="entry name" value="FOXJ1"/>
</dbReference>
<accession>A0A3S5BL47</accession>
<sequence>MNSVRHNLSLNKCFEKVPREKGERGKGGFWRVNSKHADWLESNLAKCRRAAPPPGPPPPMSRSMLLQQQQQQQQPSRPRPSQQTSSYLPLVQFSESYHSSTAASGNRCIGPNSANGFVSSPSSASSTSSCSSASTSLLTPSLATPPNSSSSSSSSSSSASIASASPSPVSMTGNAACLLGLLPSLPSPRQRSLLLQSDSASLDISVWPQKRTSAIAAGLPLQVASRHRRRKTPLFTPDMPAWQGRRDFDEYEDDHESHNGDLRSPALQAFTTSGHHLSRQQTADLRTGDLDRGGFSKLQQSISINLANGSGKWRHRNVGSEVSARVEEPSQSETGDDYCGGPGDPSTNDEGLIGGRRLRRVRRPTWKKVEAAESERIFAAVDDDDERVYSTDVVGRKRVENEKTCEDNEGNIGEPNLEHVRTKEEEDGENDDDDENNDRGGRRKERGNFGSMNTRRRVCEPFFNTSRTRLTSVNRLDRRQRLPPNWQAPVVSRRSTEPLGTFLSCGYRRRRQAKEIRQSQEAVRNRRGIRVTIHLRSLEDKGMAD</sequence>
<comment type="subcellular location">
    <subcellularLocation>
        <location evidence="2">Nucleus</location>
    </subcellularLocation>
</comment>
<dbReference type="SUPFAM" id="SSF46785">
    <property type="entry name" value="Winged helix' DNA-binding domain"/>
    <property type="match status" value="1"/>
</dbReference>
<proteinExistence type="predicted"/>
<evidence type="ECO:0000256" key="2">
    <source>
        <dbReference type="PROSITE-ProRule" id="PRU00089"/>
    </source>
</evidence>
<protein>
    <recommendedName>
        <fullName evidence="4">Fork-head domain-containing protein</fullName>
    </recommendedName>
</protein>
<evidence type="ECO:0000313" key="6">
    <source>
        <dbReference type="Proteomes" id="UP000784294"/>
    </source>
</evidence>
<feature type="region of interest" description="Disordered" evidence="3">
    <location>
        <begin position="310"/>
        <end position="356"/>
    </location>
</feature>
<dbReference type="OrthoDB" id="5954824at2759"/>
<name>A0A3S5BL47_9PLAT</name>
<evidence type="ECO:0000256" key="3">
    <source>
        <dbReference type="SAM" id="MobiDB-lite"/>
    </source>
</evidence>
<dbReference type="InterPro" id="IPR036390">
    <property type="entry name" value="WH_DNA-bd_sf"/>
</dbReference>
<dbReference type="AlphaFoldDB" id="A0A3S5BL47"/>
<feature type="DNA-binding region" description="Fork-head" evidence="2">
    <location>
        <begin position="1"/>
        <end position="50"/>
    </location>
</feature>
<feature type="region of interest" description="Disordered" evidence="3">
    <location>
        <begin position="117"/>
        <end position="166"/>
    </location>
</feature>
<feature type="domain" description="Fork-head" evidence="4">
    <location>
        <begin position="1"/>
        <end position="50"/>
    </location>
</feature>
<feature type="compositionally biased region" description="Low complexity" evidence="3">
    <location>
        <begin position="61"/>
        <end position="83"/>
    </location>
</feature>
<dbReference type="GO" id="GO:0005634">
    <property type="term" value="C:nucleus"/>
    <property type="evidence" value="ECO:0007669"/>
    <property type="project" value="UniProtKB-SubCell"/>
</dbReference>
<feature type="compositionally biased region" description="Low complexity" evidence="3">
    <location>
        <begin position="119"/>
        <end position="166"/>
    </location>
</feature>
<dbReference type="Proteomes" id="UP000784294">
    <property type="component" value="Unassembled WGS sequence"/>
</dbReference>
<feature type="region of interest" description="Disordered" evidence="3">
    <location>
        <begin position="47"/>
        <end position="85"/>
    </location>
</feature>
<feature type="compositionally biased region" description="Acidic residues" evidence="3">
    <location>
        <begin position="425"/>
        <end position="436"/>
    </location>
</feature>
<gene>
    <name evidence="5" type="ORF">PXEA_LOCUS1024</name>
</gene>
<evidence type="ECO:0000313" key="5">
    <source>
        <dbReference type="EMBL" id="VEL07584.1"/>
    </source>
</evidence>
<organism evidence="5 6">
    <name type="scientific">Protopolystoma xenopodis</name>
    <dbReference type="NCBI Taxonomy" id="117903"/>
    <lineage>
        <taxon>Eukaryota</taxon>
        <taxon>Metazoa</taxon>
        <taxon>Spiralia</taxon>
        <taxon>Lophotrochozoa</taxon>
        <taxon>Platyhelminthes</taxon>
        <taxon>Monogenea</taxon>
        <taxon>Polyopisthocotylea</taxon>
        <taxon>Polystomatidea</taxon>
        <taxon>Polystomatidae</taxon>
        <taxon>Protopolystoma</taxon>
    </lineage>
</organism>
<feature type="compositionally biased region" description="Pro residues" evidence="3">
    <location>
        <begin position="51"/>
        <end position="60"/>
    </location>
</feature>
<dbReference type="PANTHER" id="PTHR46805:SF1">
    <property type="entry name" value="FORKHEAD BOX PROTEIN J1"/>
    <property type="match status" value="1"/>
</dbReference>
<dbReference type="InterPro" id="IPR001766">
    <property type="entry name" value="Fork_head_dom"/>
</dbReference>
<dbReference type="GO" id="GO:0000978">
    <property type="term" value="F:RNA polymerase II cis-regulatory region sequence-specific DNA binding"/>
    <property type="evidence" value="ECO:0007669"/>
    <property type="project" value="TreeGrafter"/>
</dbReference>
<dbReference type="PANTHER" id="PTHR46805">
    <property type="entry name" value="FORKHEAD BOX PROTEIN J1"/>
    <property type="match status" value="1"/>
</dbReference>
<dbReference type="Gene3D" id="1.10.10.10">
    <property type="entry name" value="Winged helix-like DNA-binding domain superfamily/Winged helix DNA-binding domain"/>
    <property type="match status" value="1"/>
</dbReference>
<dbReference type="Pfam" id="PF00250">
    <property type="entry name" value="Forkhead"/>
    <property type="match status" value="1"/>
</dbReference>
<evidence type="ECO:0000256" key="1">
    <source>
        <dbReference type="ARBA" id="ARBA00023125"/>
    </source>
</evidence>
<comment type="caution">
    <text evidence="5">The sequence shown here is derived from an EMBL/GenBank/DDBJ whole genome shotgun (WGS) entry which is preliminary data.</text>
</comment>
<feature type="region of interest" description="Disordered" evidence="3">
    <location>
        <begin position="400"/>
        <end position="451"/>
    </location>
</feature>